<dbReference type="EMBL" id="KQ964626">
    <property type="protein sequence ID" value="KXN67593.1"/>
    <property type="molecule type" value="Genomic_DNA"/>
</dbReference>
<accession>A0A137NXL1</accession>
<evidence type="ECO:0000256" key="1">
    <source>
        <dbReference type="ARBA" id="ARBA00008045"/>
    </source>
</evidence>
<dbReference type="Proteomes" id="UP000070444">
    <property type="component" value="Unassembled WGS sequence"/>
</dbReference>
<dbReference type="SUPFAM" id="SSF46579">
    <property type="entry name" value="Prefoldin"/>
    <property type="match status" value="1"/>
</dbReference>
<keyword evidence="2" id="KW-0143">Chaperone</keyword>
<evidence type="ECO:0000256" key="2">
    <source>
        <dbReference type="ARBA" id="ARBA00023186"/>
    </source>
</evidence>
<dbReference type="OrthoDB" id="29646at2759"/>
<evidence type="ECO:0000313" key="4">
    <source>
        <dbReference type="Proteomes" id="UP000070444"/>
    </source>
</evidence>
<dbReference type="GO" id="GO:0005737">
    <property type="term" value="C:cytoplasm"/>
    <property type="evidence" value="ECO:0007669"/>
    <property type="project" value="EnsemblFungi"/>
</dbReference>
<protein>
    <submittedName>
        <fullName evidence="3">Prefoldin subunit</fullName>
    </submittedName>
</protein>
<dbReference type="GO" id="GO:0015631">
    <property type="term" value="F:tubulin binding"/>
    <property type="evidence" value="ECO:0007669"/>
    <property type="project" value="EnsemblFungi"/>
</dbReference>
<dbReference type="InterPro" id="IPR027235">
    <property type="entry name" value="PFD2"/>
</dbReference>
<dbReference type="FunFam" id="1.10.287.370:FF:000002">
    <property type="entry name" value="Prefoldin subunit 2"/>
    <property type="match status" value="1"/>
</dbReference>
<reference evidence="3 4" key="1">
    <citation type="journal article" date="2015" name="Genome Biol. Evol.">
        <title>Phylogenomic analyses indicate that early fungi evolved digesting cell walls of algal ancestors of land plants.</title>
        <authorList>
            <person name="Chang Y."/>
            <person name="Wang S."/>
            <person name="Sekimoto S."/>
            <person name="Aerts A.L."/>
            <person name="Choi C."/>
            <person name="Clum A."/>
            <person name="LaButti K.M."/>
            <person name="Lindquist E.A."/>
            <person name="Yee Ngan C."/>
            <person name="Ohm R.A."/>
            <person name="Salamov A.A."/>
            <person name="Grigoriev I.V."/>
            <person name="Spatafora J.W."/>
            <person name="Berbee M.L."/>
        </authorList>
    </citation>
    <scope>NUCLEOTIDE SEQUENCE [LARGE SCALE GENOMIC DNA]</scope>
    <source>
        <strain evidence="3 4">NRRL 28638</strain>
    </source>
</reference>
<dbReference type="Pfam" id="PF01920">
    <property type="entry name" value="Prefoldin_2"/>
    <property type="match status" value="1"/>
</dbReference>
<dbReference type="Gene3D" id="1.10.287.370">
    <property type="match status" value="1"/>
</dbReference>
<sequence length="106" mass="11999">MSTSTATAPKLSEQEIVNKFNAYKTDLQTIASKISEMEAETEEHKLVIDTVTPLNKDRKCYRMIGGVLAEKTVEDVLPTLKTNLEGVSLRNQFIFSHINAYFRFKA</sequence>
<dbReference type="STRING" id="796925.A0A137NXL1"/>
<dbReference type="GO" id="GO:0006457">
    <property type="term" value="P:protein folding"/>
    <property type="evidence" value="ECO:0007669"/>
    <property type="project" value="InterPro"/>
</dbReference>
<dbReference type="OMA" id="CYETERK"/>
<gene>
    <name evidence="3" type="ORF">CONCODRAFT_80085</name>
</gene>
<keyword evidence="4" id="KW-1185">Reference proteome</keyword>
<organism evidence="3 4">
    <name type="scientific">Conidiobolus coronatus (strain ATCC 28846 / CBS 209.66 / NRRL 28638)</name>
    <name type="common">Delacroixia coronata</name>
    <dbReference type="NCBI Taxonomy" id="796925"/>
    <lineage>
        <taxon>Eukaryota</taxon>
        <taxon>Fungi</taxon>
        <taxon>Fungi incertae sedis</taxon>
        <taxon>Zoopagomycota</taxon>
        <taxon>Entomophthoromycotina</taxon>
        <taxon>Entomophthoromycetes</taxon>
        <taxon>Entomophthorales</taxon>
        <taxon>Ancylistaceae</taxon>
        <taxon>Conidiobolus</taxon>
    </lineage>
</organism>
<dbReference type="GO" id="GO:0007021">
    <property type="term" value="P:tubulin complex assembly"/>
    <property type="evidence" value="ECO:0007669"/>
    <property type="project" value="EnsemblFungi"/>
</dbReference>
<dbReference type="InterPro" id="IPR009053">
    <property type="entry name" value="Prefoldin"/>
</dbReference>
<dbReference type="AlphaFoldDB" id="A0A137NXL1"/>
<dbReference type="GO" id="GO:0051082">
    <property type="term" value="F:unfolded protein binding"/>
    <property type="evidence" value="ECO:0007669"/>
    <property type="project" value="InterPro"/>
</dbReference>
<evidence type="ECO:0000313" key="3">
    <source>
        <dbReference type="EMBL" id="KXN67593.1"/>
    </source>
</evidence>
<dbReference type="GO" id="GO:0016272">
    <property type="term" value="C:prefoldin complex"/>
    <property type="evidence" value="ECO:0007669"/>
    <property type="project" value="EnsemblFungi"/>
</dbReference>
<proteinExistence type="inferred from homology"/>
<name>A0A137NXL1_CONC2</name>
<dbReference type="InterPro" id="IPR002777">
    <property type="entry name" value="PFD_beta-like"/>
</dbReference>
<comment type="similarity">
    <text evidence="1">Belongs to the prefoldin subunit beta family.</text>
</comment>
<dbReference type="CDD" id="cd23163">
    <property type="entry name" value="Prefoldin_2"/>
    <property type="match status" value="1"/>
</dbReference>
<dbReference type="PANTHER" id="PTHR13303">
    <property type="entry name" value="PREFOLDIN SUBUNIT 2"/>
    <property type="match status" value="1"/>
</dbReference>